<dbReference type="GO" id="GO:0004560">
    <property type="term" value="F:alpha-L-fucosidase activity"/>
    <property type="evidence" value="ECO:0007669"/>
    <property type="project" value="InterPro"/>
</dbReference>
<evidence type="ECO:0000256" key="5">
    <source>
        <dbReference type="ARBA" id="ARBA00023295"/>
    </source>
</evidence>
<evidence type="ECO:0000256" key="4">
    <source>
        <dbReference type="ARBA" id="ARBA00022801"/>
    </source>
</evidence>
<dbReference type="GO" id="GO:0006004">
    <property type="term" value="P:fucose metabolic process"/>
    <property type="evidence" value="ECO:0007669"/>
    <property type="project" value="TreeGrafter"/>
</dbReference>
<dbReference type="Gene3D" id="2.60.40.1180">
    <property type="entry name" value="Golgi alpha-mannosidase II"/>
    <property type="match status" value="1"/>
</dbReference>
<dbReference type="GO" id="GO:0016139">
    <property type="term" value="P:glycoside catabolic process"/>
    <property type="evidence" value="ECO:0007669"/>
    <property type="project" value="TreeGrafter"/>
</dbReference>
<dbReference type="InterPro" id="IPR000933">
    <property type="entry name" value="Glyco_hydro_29"/>
</dbReference>
<dbReference type="PANTHER" id="PTHR10030">
    <property type="entry name" value="ALPHA-L-FUCOSIDASE"/>
    <property type="match status" value="1"/>
</dbReference>
<dbReference type="PATRIC" id="fig|999422.3.peg.2053"/>
<feature type="domain" description="Alpha-L-fucosidase C-terminal" evidence="7">
    <location>
        <begin position="507"/>
        <end position="580"/>
    </location>
</feature>
<dbReference type="EC" id="3.2.1.51" evidence="2"/>
<dbReference type="AlphaFoldDB" id="H1HP55"/>
<dbReference type="InterPro" id="IPR017853">
    <property type="entry name" value="GH"/>
</dbReference>
<dbReference type="HOGENOM" id="CLU_002934_6_1_10"/>
<evidence type="ECO:0000259" key="7">
    <source>
        <dbReference type="Pfam" id="PF16757"/>
    </source>
</evidence>
<dbReference type="EMBL" id="AGEK01000032">
    <property type="protein sequence ID" value="EHO68695.1"/>
    <property type="molecule type" value="Genomic_DNA"/>
</dbReference>
<dbReference type="Pfam" id="PF16757">
    <property type="entry name" value="Fucosidase_C"/>
    <property type="match status" value="1"/>
</dbReference>
<evidence type="ECO:0000256" key="2">
    <source>
        <dbReference type="ARBA" id="ARBA00012662"/>
    </source>
</evidence>
<sequence>MADIAGEEKPNDGPSPCRFGKKWITLQAETYVSINQPDMTRTTMLTFLLALPLALPAQNSYDSPQEAEKAITVRVDTSREPIQKGKYKPTWESLSDYECPAWFRDAKFGIWAHWGPQCQPEYGDWFARRMYEQGSDAYTFSKEARNPQKDFGFKDWIREWKAERWDPERLVKLYQDCGARYFFALANHHDNFDLWDSKYQPWNAVSLGPQKNIIAGWAAACRKLGMPLGLSVHAAHAWTWYETARGADTSGTFKGQPYDGCLTKADGKGMWWDGLDLQDLYEQRHTRSKNNGEWDWNPTQVTLPDQAYCDRFYNRTMDLINKYDPSVVYFDDTVLPLYPFSDAGLQLTAHLYNKSMARNGGRNEVVVTGKVLKEWHKKALMWDVERGTPDRIQPQAWQTCTCIGSWHYDKRRFFDGTYKTAQAVIQTLVDVVSKNGNLLLSVPVKGDGTIDSLEYKVVCEVGTWLKANGESIYGTRPWVIFGEGPAVDSPQPLKDQGFNEGKVTFTSADIRYVRKGKTLYATTLCAPQPGSMVTLKAVKKARRVSLLGHGEVAFRQTKHGLSVTLPATLPNQIALVMKIE</sequence>
<dbReference type="Gene3D" id="3.20.20.80">
    <property type="entry name" value="Glycosidases"/>
    <property type="match status" value="1"/>
</dbReference>
<dbReference type="SUPFAM" id="SSF51445">
    <property type="entry name" value="(Trans)glycosidases"/>
    <property type="match status" value="1"/>
</dbReference>
<dbReference type="SMART" id="SM00812">
    <property type="entry name" value="Alpha_L_fucos"/>
    <property type="match status" value="1"/>
</dbReference>
<name>H1HP55_9BACT</name>
<dbReference type="InterPro" id="IPR031919">
    <property type="entry name" value="Fucosidase_C"/>
</dbReference>
<keyword evidence="4" id="KW-0378">Hydrolase</keyword>
<evidence type="ECO:0000256" key="3">
    <source>
        <dbReference type="ARBA" id="ARBA00022729"/>
    </source>
</evidence>
<comment type="similarity">
    <text evidence="1">Belongs to the glycosyl hydrolase 29 family.</text>
</comment>
<keyword evidence="5" id="KW-0326">Glycosidase</keyword>
<dbReference type="Pfam" id="PF01120">
    <property type="entry name" value="Alpha_L_fucos"/>
    <property type="match status" value="1"/>
</dbReference>
<gene>
    <name evidence="8" type="ORF">HMPREF9944_01949</name>
</gene>
<proteinExistence type="inferred from homology"/>
<evidence type="ECO:0000259" key="6">
    <source>
        <dbReference type="Pfam" id="PF01120"/>
    </source>
</evidence>
<dbReference type="GO" id="GO:0005764">
    <property type="term" value="C:lysosome"/>
    <property type="evidence" value="ECO:0007669"/>
    <property type="project" value="TreeGrafter"/>
</dbReference>
<dbReference type="InterPro" id="IPR013780">
    <property type="entry name" value="Glyco_hydro_b"/>
</dbReference>
<accession>H1HP55</accession>
<evidence type="ECO:0000313" key="9">
    <source>
        <dbReference type="Proteomes" id="UP000003167"/>
    </source>
</evidence>
<evidence type="ECO:0000313" key="8">
    <source>
        <dbReference type="EMBL" id="EHO68695.1"/>
    </source>
</evidence>
<keyword evidence="3" id="KW-0732">Signal</keyword>
<protein>
    <recommendedName>
        <fullName evidence="2">alpha-L-fucosidase</fullName>
        <ecNumber evidence="2">3.2.1.51</ecNumber>
    </recommendedName>
</protein>
<evidence type="ECO:0000256" key="1">
    <source>
        <dbReference type="ARBA" id="ARBA00007951"/>
    </source>
</evidence>
<feature type="domain" description="Glycoside hydrolase family 29 N-terminal" evidence="6">
    <location>
        <begin position="80"/>
        <end position="470"/>
    </location>
</feature>
<dbReference type="PANTHER" id="PTHR10030:SF37">
    <property type="entry name" value="ALPHA-L-FUCOSIDASE-RELATED"/>
    <property type="match status" value="1"/>
</dbReference>
<organism evidence="8 9">
    <name type="scientific">Segatella maculosa OT 289</name>
    <dbReference type="NCBI Taxonomy" id="999422"/>
    <lineage>
        <taxon>Bacteria</taxon>
        <taxon>Pseudomonadati</taxon>
        <taxon>Bacteroidota</taxon>
        <taxon>Bacteroidia</taxon>
        <taxon>Bacteroidales</taxon>
        <taxon>Prevotellaceae</taxon>
        <taxon>Segatella</taxon>
    </lineage>
</organism>
<reference evidence="8 9" key="1">
    <citation type="submission" date="2011-12" db="EMBL/GenBank/DDBJ databases">
        <title>The Genome Sequence of Prevotella maculosa OT 289.</title>
        <authorList>
            <consortium name="The Broad Institute Genome Sequencing Platform"/>
            <person name="Earl A."/>
            <person name="Ward D."/>
            <person name="Feldgarden M."/>
            <person name="Gevers D."/>
            <person name="Izard J."/>
            <person name="Blanton J.M."/>
            <person name="Mathney J."/>
            <person name="Tanner A.C."/>
            <person name="Dewhirst F.E."/>
            <person name="Young S.K."/>
            <person name="Zeng Q."/>
            <person name="Gargeya S."/>
            <person name="Fitzgerald M."/>
            <person name="Haas B."/>
            <person name="Abouelleil A."/>
            <person name="Alvarado L."/>
            <person name="Arachchi H.M."/>
            <person name="Berlin A."/>
            <person name="Chapman S.B."/>
            <person name="Gearin G."/>
            <person name="Goldberg J."/>
            <person name="Griggs A."/>
            <person name="Gujja S."/>
            <person name="Hansen M."/>
            <person name="Heiman D."/>
            <person name="Howarth C."/>
            <person name="Larimer J."/>
            <person name="Lui A."/>
            <person name="MacDonald P.J.P."/>
            <person name="McCowen C."/>
            <person name="Montmayeur A."/>
            <person name="Murphy C."/>
            <person name="Neiman D."/>
            <person name="Pearson M."/>
            <person name="Priest M."/>
            <person name="Roberts A."/>
            <person name="Saif S."/>
            <person name="Shea T."/>
            <person name="Sisk P."/>
            <person name="Stolte C."/>
            <person name="Sykes S."/>
            <person name="Wortman J."/>
            <person name="Nusbaum C."/>
            <person name="Birren B."/>
        </authorList>
    </citation>
    <scope>NUCLEOTIDE SEQUENCE [LARGE SCALE GENOMIC DNA]</scope>
    <source>
        <strain evidence="8 9">OT 289</strain>
    </source>
</reference>
<dbReference type="STRING" id="999422.HMPREF9944_01949"/>
<dbReference type="Proteomes" id="UP000003167">
    <property type="component" value="Unassembled WGS sequence"/>
</dbReference>
<comment type="caution">
    <text evidence="8">The sequence shown here is derived from an EMBL/GenBank/DDBJ whole genome shotgun (WGS) entry which is preliminary data.</text>
</comment>
<keyword evidence="9" id="KW-1185">Reference proteome</keyword>
<dbReference type="InterPro" id="IPR057739">
    <property type="entry name" value="Glyco_hydro_29_N"/>
</dbReference>